<feature type="transmembrane region" description="Helical" evidence="1">
    <location>
        <begin position="336"/>
        <end position="356"/>
    </location>
</feature>
<feature type="transmembrane region" description="Helical" evidence="1">
    <location>
        <begin position="136"/>
        <end position="156"/>
    </location>
</feature>
<keyword evidence="1" id="KW-0812">Transmembrane</keyword>
<feature type="transmembrane region" description="Helical" evidence="1">
    <location>
        <begin position="298"/>
        <end position="316"/>
    </location>
</feature>
<feature type="transmembrane region" description="Helical" evidence="1">
    <location>
        <begin position="426"/>
        <end position="448"/>
    </location>
</feature>
<evidence type="ECO:0000313" key="2">
    <source>
        <dbReference type="EMBL" id="MEQ2423405.1"/>
    </source>
</evidence>
<keyword evidence="1" id="KW-0472">Membrane</keyword>
<dbReference type="Proteomes" id="UP001454086">
    <property type="component" value="Unassembled WGS sequence"/>
</dbReference>
<feature type="transmembrane region" description="Helical" evidence="1">
    <location>
        <begin position="90"/>
        <end position="115"/>
    </location>
</feature>
<gene>
    <name evidence="2" type="ORF">WMQ36_00325</name>
</gene>
<evidence type="ECO:0000313" key="3">
    <source>
        <dbReference type="Proteomes" id="UP001454086"/>
    </source>
</evidence>
<name>A0ABV1D066_9FIRM</name>
<reference evidence="2 3" key="1">
    <citation type="submission" date="2024-03" db="EMBL/GenBank/DDBJ databases">
        <title>Human intestinal bacterial collection.</title>
        <authorList>
            <person name="Pauvert C."/>
            <person name="Hitch T.C.A."/>
            <person name="Clavel T."/>
        </authorList>
    </citation>
    <scope>NUCLEOTIDE SEQUENCE [LARGE SCALE GENOMIC DNA]</scope>
    <source>
        <strain evidence="2 3">CLA-SR-H021</strain>
    </source>
</reference>
<evidence type="ECO:0000256" key="1">
    <source>
        <dbReference type="SAM" id="Phobius"/>
    </source>
</evidence>
<feature type="transmembrane region" description="Helical" evidence="1">
    <location>
        <begin position="51"/>
        <end position="70"/>
    </location>
</feature>
<proteinExistence type="predicted"/>
<protein>
    <submittedName>
        <fullName evidence="2">SLC13 family permease</fullName>
    </submittedName>
</protein>
<comment type="caution">
    <text evidence="2">The sequence shown here is derived from an EMBL/GenBank/DDBJ whole genome shotgun (WGS) entry which is preliminary data.</text>
</comment>
<dbReference type="RefSeq" id="WP_240299705.1">
    <property type="nucleotide sequence ID" value="NZ_JBBMFM010000001.1"/>
</dbReference>
<feature type="transmembrane region" description="Helical" evidence="1">
    <location>
        <begin position="232"/>
        <end position="253"/>
    </location>
</feature>
<accession>A0ABV1D066</accession>
<feature type="transmembrane region" description="Helical" evidence="1">
    <location>
        <begin position="259"/>
        <end position="277"/>
    </location>
</feature>
<sequence>MKLLGVFLGAVYAYSTCEIIWPSLMAIIAFGLTGYPESMAAGITSMMGSSLVFQIITQYFTIGAIVIYGVGRWFVRKTLSRKVFIGRPLFYTWCFMFVFMWSCIVLDTIPMFLLLYSVWNDIADSCGYDKDSTFRYYGFGGILVSLLLGVSMMPYQGWQLGLATSWANMTGSKINLGQMFLCTSVIGTTVISGYVILGAKLFKVDFSRMGTFDVDKLGEESRYLRPRAKRIMAVYLVTVLLSLYTGTFPGTVITNFIENILTVPGLFCLCTVLLMIIPGGENDGKPAIIFNDIKNSDAAVSWPVIFMCAVTIPLAGSLTSEATGIVPWLTSVFTPVFAGRSPVFIMIFTIIFMIFLTNVGSNIALGNAMIPVISPFILASGVNPMFFGCALVYAANIGIFLPGSSAPASIFHGRSEIPNARLRSKATMLGIVLHMIVSCIVFTTAFLITN</sequence>
<feature type="transmembrane region" description="Helical" evidence="1">
    <location>
        <begin position="176"/>
        <end position="199"/>
    </location>
</feature>
<dbReference type="EMBL" id="JBBMFM010000001">
    <property type="protein sequence ID" value="MEQ2423405.1"/>
    <property type="molecule type" value="Genomic_DNA"/>
</dbReference>
<organism evidence="2 3">
    <name type="scientific">Enterocloster hominis</name>
    <name type="common">ex Hitch et al. 2024</name>
    <dbReference type="NCBI Taxonomy" id="1917870"/>
    <lineage>
        <taxon>Bacteria</taxon>
        <taxon>Bacillati</taxon>
        <taxon>Bacillota</taxon>
        <taxon>Clostridia</taxon>
        <taxon>Lachnospirales</taxon>
        <taxon>Lachnospiraceae</taxon>
        <taxon>Enterocloster</taxon>
    </lineage>
</organism>
<keyword evidence="1" id="KW-1133">Transmembrane helix</keyword>
<keyword evidence="3" id="KW-1185">Reference proteome</keyword>